<feature type="region of interest" description="Disordered" evidence="1">
    <location>
        <begin position="88"/>
        <end position="108"/>
    </location>
</feature>
<organism evidence="2 3">
    <name type="scientific">Batillaria attramentaria</name>
    <dbReference type="NCBI Taxonomy" id="370345"/>
    <lineage>
        <taxon>Eukaryota</taxon>
        <taxon>Metazoa</taxon>
        <taxon>Spiralia</taxon>
        <taxon>Lophotrochozoa</taxon>
        <taxon>Mollusca</taxon>
        <taxon>Gastropoda</taxon>
        <taxon>Caenogastropoda</taxon>
        <taxon>Sorbeoconcha</taxon>
        <taxon>Cerithioidea</taxon>
        <taxon>Batillariidae</taxon>
        <taxon>Batillaria</taxon>
    </lineage>
</organism>
<feature type="non-terminal residue" evidence="2">
    <location>
        <position position="1"/>
    </location>
</feature>
<feature type="compositionally biased region" description="Polar residues" evidence="1">
    <location>
        <begin position="90"/>
        <end position="108"/>
    </location>
</feature>
<evidence type="ECO:0008006" key="4">
    <source>
        <dbReference type="Google" id="ProtNLM"/>
    </source>
</evidence>
<dbReference type="AlphaFoldDB" id="A0ABD0M7M2"/>
<dbReference type="EMBL" id="JACVVK020000003">
    <property type="protein sequence ID" value="KAK7507794.1"/>
    <property type="molecule type" value="Genomic_DNA"/>
</dbReference>
<gene>
    <name evidence="2" type="ORF">BaRGS_00000759</name>
</gene>
<protein>
    <recommendedName>
        <fullName evidence="4">Protein kinase domain-containing protein</fullName>
    </recommendedName>
</protein>
<sequence length="108" mass="12254">TKLNLYVFEEHDPYRMLKTWKETLRTALSQELHLFVTMLAHLHSSCNCIVYTFTNRNFRVGVLRMLGCADIIRGSESEAKSSEIAKISSTKVTMRSQTSSGFDSTASE</sequence>
<reference evidence="2 3" key="1">
    <citation type="journal article" date="2023" name="Sci. Data">
        <title>Genome assembly of the Korean intertidal mud-creeper Batillaria attramentaria.</title>
        <authorList>
            <person name="Patra A.K."/>
            <person name="Ho P.T."/>
            <person name="Jun S."/>
            <person name="Lee S.J."/>
            <person name="Kim Y."/>
            <person name="Won Y.J."/>
        </authorList>
    </citation>
    <scope>NUCLEOTIDE SEQUENCE [LARGE SCALE GENOMIC DNA]</scope>
    <source>
        <strain evidence="2">Wonlab-2016</strain>
    </source>
</reference>
<evidence type="ECO:0000313" key="3">
    <source>
        <dbReference type="Proteomes" id="UP001519460"/>
    </source>
</evidence>
<dbReference type="Proteomes" id="UP001519460">
    <property type="component" value="Unassembled WGS sequence"/>
</dbReference>
<name>A0ABD0M7M2_9CAEN</name>
<evidence type="ECO:0000313" key="2">
    <source>
        <dbReference type="EMBL" id="KAK7507794.1"/>
    </source>
</evidence>
<comment type="caution">
    <text evidence="2">The sequence shown here is derived from an EMBL/GenBank/DDBJ whole genome shotgun (WGS) entry which is preliminary data.</text>
</comment>
<dbReference type="SUPFAM" id="SSF81321">
    <property type="entry name" value="Family A G protein-coupled receptor-like"/>
    <property type="match status" value="1"/>
</dbReference>
<dbReference type="Gene3D" id="1.20.1070.10">
    <property type="entry name" value="Rhodopsin 7-helix transmembrane proteins"/>
    <property type="match status" value="1"/>
</dbReference>
<accession>A0ABD0M7M2</accession>
<evidence type="ECO:0000256" key="1">
    <source>
        <dbReference type="SAM" id="MobiDB-lite"/>
    </source>
</evidence>
<proteinExistence type="predicted"/>
<keyword evidence="3" id="KW-1185">Reference proteome</keyword>